<reference evidence="8 9" key="1">
    <citation type="submission" date="2018-02" db="EMBL/GenBank/DDBJ databases">
        <title>Draft genome sequence of bacterial isolates from marine environment.</title>
        <authorList>
            <person name="Singh S.K."/>
            <person name="Hill R."/>
            <person name="Major S."/>
            <person name="Cai H."/>
            <person name="Li Y."/>
        </authorList>
    </citation>
    <scope>NUCLEOTIDE SEQUENCE [LARGE SCALE GENOMIC DNA]</scope>
    <source>
        <strain evidence="8 9">IMET F</strain>
    </source>
</reference>
<evidence type="ECO:0000313" key="8">
    <source>
        <dbReference type="EMBL" id="PPZ92275.1"/>
    </source>
</evidence>
<dbReference type="CDD" id="cd08977">
    <property type="entry name" value="SusD"/>
    <property type="match status" value="1"/>
</dbReference>
<comment type="similarity">
    <text evidence="2">Belongs to the SusD family.</text>
</comment>
<dbReference type="GO" id="GO:0009279">
    <property type="term" value="C:cell outer membrane"/>
    <property type="evidence" value="ECO:0007669"/>
    <property type="project" value="UniProtKB-SubCell"/>
</dbReference>
<keyword evidence="3" id="KW-0732">Signal</keyword>
<comment type="caution">
    <text evidence="8">The sequence shown here is derived from an EMBL/GenBank/DDBJ whole genome shotgun (WGS) entry which is preliminary data.</text>
</comment>
<dbReference type="SUPFAM" id="SSF48452">
    <property type="entry name" value="TPR-like"/>
    <property type="match status" value="1"/>
</dbReference>
<feature type="domain" description="SusD-like N-terminal" evidence="7">
    <location>
        <begin position="37"/>
        <end position="218"/>
    </location>
</feature>
<sequence length="469" mass="52498">MLTASTVSCSDYLDTEPITDRAVPLSDTPYTKASEAEDLMTALYSDFGNEYWQLDYFFNGDAQADTAYTGGDNPQNMQQGEYRIIATNTNVARDWKYLYGFINNCNKVLNYVDNIADPALTSARKNEMKSEAAILRALYYFHAVQLWGDVPLVTKAVIGVNSENFEEVYSQVYPKRATTAEIYTQIITDLEGALASAPSASNKFKANKGFALALLAKVNATKPSPDYTKVVSYTDQLMTLGYSLVPTYDHLFDGSHEANAESIFEANGNGGNVWAWGTFMFVGNDWKKFNTPSNDVVKSFDDEGDVIRKQSSVTFDNVGWADNYWPSSHYPFMNKMRLTDGNQNFYVARYADLLLIRAEAKVNLGDYIGAAALVNQVRARVNLPNITISSKEDGINKILKERKLELAFEGERWFDLKRTGKAVEILSNRKDGNGNVISFAKNINQNRLLWPIPQSQIDNNPNLTQNAGY</sequence>
<evidence type="ECO:0000256" key="4">
    <source>
        <dbReference type="ARBA" id="ARBA00023136"/>
    </source>
</evidence>
<dbReference type="InterPro" id="IPR033985">
    <property type="entry name" value="SusD-like_N"/>
</dbReference>
<dbReference type="Proteomes" id="UP000238565">
    <property type="component" value="Unassembled WGS sequence"/>
</dbReference>
<evidence type="ECO:0000256" key="1">
    <source>
        <dbReference type="ARBA" id="ARBA00004442"/>
    </source>
</evidence>
<organism evidence="8 9">
    <name type="scientific">Cloacibacterium normanense</name>
    <dbReference type="NCBI Taxonomy" id="237258"/>
    <lineage>
        <taxon>Bacteria</taxon>
        <taxon>Pseudomonadati</taxon>
        <taxon>Bacteroidota</taxon>
        <taxon>Flavobacteriia</taxon>
        <taxon>Flavobacteriales</taxon>
        <taxon>Weeksellaceae</taxon>
    </lineage>
</organism>
<dbReference type="Pfam" id="PF07980">
    <property type="entry name" value="SusD_RagB"/>
    <property type="match status" value="1"/>
</dbReference>
<evidence type="ECO:0000259" key="7">
    <source>
        <dbReference type="Pfam" id="PF14322"/>
    </source>
</evidence>
<proteinExistence type="inferred from homology"/>
<name>A0A2S7I6W2_9FLAO</name>
<evidence type="ECO:0000259" key="6">
    <source>
        <dbReference type="Pfam" id="PF07980"/>
    </source>
</evidence>
<dbReference type="Pfam" id="PF14322">
    <property type="entry name" value="SusD-like_3"/>
    <property type="match status" value="1"/>
</dbReference>
<feature type="domain" description="RagB/SusD" evidence="6">
    <location>
        <begin position="276"/>
        <end position="469"/>
    </location>
</feature>
<keyword evidence="4" id="KW-0472">Membrane</keyword>
<evidence type="ECO:0000256" key="2">
    <source>
        <dbReference type="ARBA" id="ARBA00006275"/>
    </source>
</evidence>
<protein>
    <submittedName>
        <fullName evidence="8">RagB/SusD family nutrient uptake outer membrane protein</fullName>
    </submittedName>
</protein>
<dbReference type="EMBL" id="PTPZ01000002">
    <property type="protein sequence ID" value="PPZ92275.1"/>
    <property type="molecule type" value="Genomic_DNA"/>
</dbReference>
<keyword evidence="5" id="KW-0998">Cell outer membrane</keyword>
<dbReference type="AlphaFoldDB" id="A0A2S7I6W2"/>
<evidence type="ECO:0000256" key="3">
    <source>
        <dbReference type="ARBA" id="ARBA00022729"/>
    </source>
</evidence>
<dbReference type="Gene3D" id="1.25.40.390">
    <property type="match status" value="1"/>
</dbReference>
<evidence type="ECO:0000256" key="5">
    <source>
        <dbReference type="ARBA" id="ARBA00023237"/>
    </source>
</evidence>
<evidence type="ECO:0000313" key="9">
    <source>
        <dbReference type="Proteomes" id="UP000238565"/>
    </source>
</evidence>
<gene>
    <name evidence="8" type="ORF">C3729_04725</name>
</gene>
<dbReference type="InterPro" id="IPR012944">
    <property type="entry name" value="SusD_RagB_dom"/>
</dbReference>
<dbReference type="InterPro" id="IPR011990">
    <property type="entry name" value="TPR-like_helical_dom_sf"/>
</dbReference>
<comment type="subcellular location">
    <subcellularLocation>
        <location evidence="1">Cell outer membrane</location>
    </subcellularLocation>
</comment>
<accession>A0A2S7I6W2</accession>